<reference evidence="1" key="1">
    <citation type="submission" date="2021-06" db="EMBL/GenBank/DDBJ databases">
        <authorList>
            <person name="Gannon L."/>
            <person name="Redgwell R T."/>
            <person name="Michniewski S."/>
            <person name="Harrison D C."/>
            <person name="Millard A."/>
        </authorList>
    </citation>
    <scope>NUCLEOTIDE SEQUENCE</scope>
</reference>
<gene>
    <name evidence="1" type="ORF">SLAVMIC_00898</name>
</gene>
<accession>A0A8D9FQM1</accession>
<protein>
    <submittedName>
        <fullName evidence="1">Uncharacterized protein</fullName>
    </submittedName>
</protein>
<sequence>MNIFNIHTNRLERRAFMRLFVKKFTKMNVVVLYNKLFKLDKDMMEKMEVPTYNLLSDFWEVQDFNKKYDVCIVFNTFNIESQIDRIKDINSDNLIILDDEYRVPKWLSKNFDTDLNNISSFKGVFNTNYGDDYFIIENSKFHKMSKDQIITFTNREIKLNSILK</sequence>
<dbReference type="EMBL" id="OU342829">
    <property type="protein sequence ID" value="CAG7581551.1"/>
    <property type="molecule type" value="Genomic_DNA"/>
</dbReference>
<proteinExistence type="predicted"/>
<organism evidence="1">
    <name type="scientific">uncultured marine phage</name>
    <dbReference type="NCBI Taxonomy" id="707152"/>
    <lineage>
        <taxon>Viruses</taxon>
        <taxon>environmental samples</taxon>
    </lineage>
</organism>
<evidence type="ECO:0000313" key="1">
    <source>
        <dbReference type="EMBL" id="CAG7581551.1"/>
    </source>
</evidence>
<name>A0A8D9FQM1_9VIRU</name>